<dbReference type="PROSITE" id="PS00211">
    <property type="entry name" value="ABC_TRANSPORTER_1"/>
    <property type="match status" value="1"/>
</dbReference>
<evidence type="ECO:0000256" key="3">
    <source>
        <dbReference type="ARBA" id="ARBA00022741"/>
    </source>
</evidence>
<dbReference type="KEGG" id="ise:JBKA6_1115"/>
<dbReference type="SMART" id="SM00382">
    <property type="entry name" value="AAA"/>
    <property type="match status" value="1"/>
</dbReference>
<dbReference type="InterPro" id="IPR039421">
    <property type="entry name" value="Type_1_exporter"/>
</dbReference>
<dbReference type="InterPro" id="IPR003593">
    <property type="entry name" value="AAA+_ATPase"/>
</dbReference>
<dbReference type="FunFam" id="3.40.50.300:FF:000218">
    <property type="entry name" value="Multidrug ABC transporter ATP-binding protein"/>
    <property type="match status" value="1"/>
</dbReference>
<evidence type="ECO:0000259" key="8">
    <source>
        <dbReference type="PROSITE" id="PS50893"/>
    </source>
</evidence>
<name>A0A1J1EC92_9FLAO</name>
<keyword evidence="11" id="KW-1185">Reference proteome</keyword>
<comment type="subcellular location">
    <subcellularLocation>
        <location evidence="1">Cell membrane</location>
        <topology evidence="1">Multi-pass membrane protein</topology>
    </subcellularLocation>
</comment>
<evidence type="ECO:0000256" key="7">
    <source>
        <dbReference type="SAM" id="Phobius"/>
    </source>
</evidence>
<protein>
    <submittedName>
        <fullName evidence="10">Multidrug ABC transporter ATPase and permease</fullName>
    </submittedName>
</protein>
<evidence type="ECO:0000256" key="5">
    <source>
        <dbReference type="ARBA" id="ARBA00022989"/>
    </source>
</evidence>
<dbReference type="PROSITE" id="PS50929">
    <property type="entry name" value="ABC_TM1F"/>
    <property type="match status" value="1"/>
</dbReference>
<dbReference type="OrthoDB" id="9780296at2"/>
<dbReference type="AlphaFoldDB" id="A0A1J1EC92"/>
<feature type="transmembrane region" description="Helical" evidence="7">
    <location>
        <begin position="89"/>
        <end position="107"/>
    </location>
</feature>
<dbReference type="InterPro" id="IPR003439">
    <property type="entry name" value="ABC_transporter-like_ATP-bd"/>
</dbReference>
<evidence type="ECO:0000256" key="1">
    <source>
        <dbReference type="ARBA" id="ARBA00004651"/>
    </source>
</evidence>
<dbReference type="GO" id="GO:0015421">
    <property type="term" value="F:ABC-type oligopeptide transporter activity"/>
    <property type="evidence" value="ECO:0007669"/>
    <property type="project" value="TreeGrafter"/>
</dbReference>
<dbReference type="RefSeq" id="WP_096686662.1">
    <property type="nucleotide sequence ID" value="NZ_AP014564.1"/>
</dbReference>
<dbReference type="PROSITE" id="PS50893">
    <property type="entry name" value="ABC_TRANSPORTER_2"/>
    <property type="match status" value="1"/>
</dbReference>
<dbReference type="EMBL" id="AP014564">
    <property type="protein sequence ID" value="BAV95128.1"/>
    <property type="molecule type" value="Genomic_DNA"/>
</dbReference>
<dbReference type="InterPro" id="IPR036640">
    <property type="entry name" value="ABC1_TM_sf"/>
</dbReference>
<dbReference type="Pfam" id="PF00664">
    <property type="entry name" value="ABC_membrane"/>
    <property type="match status" value="1"/>
</dbReference>
<feature type="transmembrane region" description="Helical" evidence="7">
    <location>
        <begin position="195"/>
        <end position="215"/>
    </location>
</feature>
<evidence type="ECO:0000313" key="10">
    <source>
        <dbReference type="EMBL" id="BAV95128.1"/>
    </source>
</evidence>
<keyword evidence="4" id="KW-0067">ATP-binding</keyword>
<keyword evidence="5 7" id="KW-1133">Transmembrane helix</keyword>
<accession>A0A1J1EC92</accession>
<keyword evidence="6 7" id="KW-0472">Membrane</keyword>
<dbReference type="InterPro" id="IPR011527">
    <property type="entry name" value="ABC1_TM_dom"/>
</dbReference>
<dbReference type="Gene3D" id="1.20.1560.10">
    <property type="entry name" value="ABC transporter type 1, transmembrane domain"/>
    <property type="match status" value="1"/>
</dbReference>
<dbReference type="PANTHER" id="PTHR43394:SF1">
    <property type="entry name" value="ATP-BINDING CASSETTE SUB-FAMILY B MEMBER 10, MITOCHONDRIAL"/>
    <property type="match status" value="1"/>
</dbReference>
<keyword evidence="2 7" id="KW-0812">Transmembrane</keyword>
<dbReference type="InterPro" id="IPR027417">
    <property type="entry name" value="P-loop_NTPase"/>
</dbReference>
<dbReference type="GO" id="GO:0005886">
    <property type="term" value="C:plasma membrane"/>
    <property type="evidence" value="ECO:0007669"/>
    <property type="project" value="UniProtKB-SubCell"/>
</dbReference>
<dbReference type="CDD" id="cd18552">
    <property type="entry name" value="ABC_6TM_MsbA_like"/>
    <property type="match status" value="1"/>
</dbReference>
<feature type="transmembrane region" description="Helical" evidence="7">
    <location>
        <begin position="283"/>
        <end position="301"/>
    </location>
</feature>
<dbReference type="InterPro" id="IPR017871">
    <property type="entry name" value="ABC_transporter-like_CS"/>
</dbReference>
<proteinExistence type="predicted"/>
<dbReference type="PANTHER" id="PTHR43394">
    <property type="entry name" value="ATP-DEPENDENT PERMEASE MDL1, MITOCHONDRIAL"/>
    <property type="match status" value="1"/>
</dbReference>
<dbReference type="Pfam" id="PF00005">
    <property type="entry name" value="ABC_tran"/>
    <property type="match status" value="1"/>
</dbReference>
<dbReference type="Gene3D" id="3.40.50.300">
    <property type="entry name" value="P-loop containing nucleotide triphosphate hydrolases"/>
    <property type="match status" value="1"/>
</dbReference>
<evidence type="ECO:0000256" key="4">
    <source>
        <dbReference type="ARBA" id="ARBA00022840"/>
    </source>
</evidence>
<evidence type="ECO:0000256" key="6">
    <source>
        <dbReference type="ARBA" id="ARBA00023136"/>
    </source>
</evidence>
<feature type="domain" description="ABC transmembrane type-1" evidence="9">
    <location>
        <begin position="76"/>
        <end position="337"/>
    </location>
</feature>
<feature type="domain" description="ABC transporter" evidence="8">
    <location>
        <begin position="371"/>
        <end position="604"/>
    </location>
</feature>
<evidence type="ECO:0000313" key="11">
    <source>
        <dbReference type="Proteomes" id="UP000243197"/>
    </source>
</evidence>
<dbReference type="GO" id="GO:0005524">
    <property type="term" value="F:ATP binding"/>
    <property type="evidence" value="ECO:0007669"/>
    <property type="project" value="UniProtKB-KW"/>
</dbReference>
<dbReference type="SUPFAM" id="SSF52540">
    <property type="entry name" value="P-loop containing nucleoside triphosphate hydrolases"/>
    <property type="match status" value="1"/>
</dbReference>
<gene>
    <name evidence="10" type="ORF">JBKA6_1115</name>
</gene>
<evidence type="ECO:0000256" key="2">
    <source>
        <dbReference type="ARBA" id="ARBA00022692"/>
    </source>
</evidence>
<organism evidence="10 11">
    <name type="scientific">Ichthyobacterium seriolicida</name>
    <dbReference type="NCBI Taxonomy" id="242600"/>
    <lineage>
        <taxon>Bacteria</taxon>
        <taxon>Pseudomonadati</taxon>
        <taxon>Bacteroidota</taxon>
        <taxon>Flavobacteriia</taxon>
        <taxon>Flavobacteriales</taxon>
        <taxon>Ichthyobacteriaceae</taxon>
        <taxon>Ichthyobacterium</taxon>
    </lineage>
</organism>
<sequence>MKNLFKVLKIAKPYKIEIFCVFLFGLLVILFSLFSLATLIPILKVLINNVEPILEIPVYKGILDIKNFLEKTINYNIYNSIIQNGKIKVLEITCIFAGAAFVLKNIFRYFASMFAVKIRNTIERDIRNKLYKKILNLHIGYFSDKNRGDLISHFTTDIVEIQNAILNSISMIFKDPIMIIASLIILFIMSPQLTIFVLVTMPIGIIIISFVGKNLKKIASKEKSQQDKLLSILDETISGISIVKAFVSEKRTYDKFLKSNHIDYKLKNSVMFRREMSSPISEVIGSFIIILIIWFGGKLILEQQSLEPEIFITYLMFFYQIIPHSKSISTAFYDIRRASASVDRIWNVLYTKNEIKDSESSIEINDFKDEIVFDSISFSYGREDLIKEFSLTIKKGQNIALVGKSGGGKSTLIKLLPRFYDIEKGNIYLDKTDIRDIKKHSLRSLIAMVTQDSILFNDTVYNNITMGLDTYTQQEVINAAKVANAHEFITQLKYGYQTNIGQGGNKLSGGQKQRLCIARAILKNPPIMLLDEATSSLDAESEIHLQKALDNIIKEKTSIIVAHRLSTIQRADIIVVIEKGRIVEKGSHRDLLDKKSVYHKLIQLQSFD</sequence>
<feature type="transmembrane region" description="Helical" evidence="7">
    <location>
        <begin position="172"/>
        <end position="189"/>
    </location>
</feature>
<dbReference type="SUPFAM" id="SSF90123">
    <property type="entry name" value="ABC transporter transmembrane region"/>
    <property type="match status" value="1"/>
</dbReference>
<dbReference type="Proteomes" id="UP000243197">
    <property type="component" value="Chromosome"/>
</dbReference>
<feature type="transmembrane region" description="Helical" evidence="7">
    <location>
        <begin position="21"/>
        <end position="43"/>
    </location>
</feature>
<keyword evidence="3" id="KW-0547">Nucleotide-binding</keyword>
<dbReference type="GO" id="GO:0016887">
    <property type="term" value="F:ATP hydrolysis activity"/>
    <property type="evidence" value="ECO:0007669"/>
    <property type="project" value="InterPro"/>
</dbReference>
<reference evidence="10 11" key="1">
    <citation type="submission" date="2014-03" db="EMBL/GenBank/DDBJ databases">
        <title>complete genome sequence of Flavobacteriaceae bacterium JBKA-6.</title>
        <authorList>
            <person name="Takano T."/>
            <person name="Nakamura Y."/>
            <person name="Takuma S."/>
            <person name="Yasuike M."/>
            <person name="Matsuyama T."/>
            <person name="Sakai T."/>
            <person name="Fujiwara A."/>
            <person name="Kimoto K."/>
            <person name="Fukuda Y."/>
            <person name="Kondo H."/>
            <person name="Hirono I."/>
            <person name="Nakayasu C."/>
        </authorList>
    </citation>
    <scope>NUCLEOTIDE SEQUENCE [LARGE SCALE GENOMIC DNA]</scope>
    <source>
        <strain evidence="10 11">JBKA-6</strain>
    </source>
</reference>
<evidence type="ECO:0000259" key="9">
    <source>
        <dbReference type="PROSITE" id="PS50929"/>
    </source>
</evidence>